<evidence type="ECO:0000313" key="7">
    <source>
        <dbReference type="Proteomes" id="UP000435036"/>
    </source>
</evidence>
<dbReference type="Gene3D" id="2.40.170.20">
    <property type="entry name" value="TonB-dependent receptor, beta-barrel domain"/>
    <property type="match status" value="1"/>
</dbReference>
<feature type="signal peptide" evidence="4">
    <location>
        <begin position="1"/>
        <end position="22"/>
    </location>
</feature>
<keyword evidence="3" id="KW-0998">Cell outer membrane</keyword>
<dbReference type="SUPFAM" id="SSF56935">
    <property type="entry name" value="Porins"/>
    <property type="match status" value="1"/>
</dbReference>
<dbReference type="InterPro" id="IPR041700">
    <property type="entry name" value="OMP_b-brl_3"/>
</dbReference>
<reference evidence="6 7" key="1">
    <citation type="submission" date="2019-12" db="EMBL/GenBank/DDBJ databases">
        <authorList>
            <person name="Dong K."/>
        </authorList>
    </citation>
    <scope>NUCLEOTIDE SEQUENCE [LARGE SCALE GENOMIC DNA]</scope>
    <source>
        <strain evidence="6 7">JCM 31225</strain>
    </source>
</reference>
<dbReference type="OrthoDB" id="1086219at2"/>
<protein>
    <submittedName>
        <fullName evidence="6">Outer membrane beta-barrel protein</fullName>
    </submittedName>
</protein>
<dbReference type="InterPro" id="IPR036942">
    <property type="entry name" value="Beta-barrel_TonB_sf"/>
</dbReference>
<comment type="subcellular location">
    <subcellularLocation>
        <location evidence="1">Cell outer membrane</location>
    </subcellularLocation>
</comment>
<dbReference type="AlphaFoldDB" id="A0A6N8L6D2"/>
<comment type="caution">
    <text evidence="6">The sequence shown here is derived from an EMBL/GenBank/DDBJ whole genome shotgun (WGS) entry which is preliminary data.</text>
</comment>
<accession>A0A6N8L6D2</accession>
<dbReference type="EMBL" id="WSQA01000012">
    <property type="protein sequence ID" value="MVZ63312.1"/>
    <property type="molecule type" value="Genomic_DNA"/>
</dbReference>
<proteinExistence type="predicted"/>
<dbReference type="GO" id="GO:0009279">
    <property type="term" value="C:cell outer membrane"/>
    <property type="evidence" value="ECO:0007669"/>
    <property type="project" value="UniProtKB-SubCell"/>
</dbReference>
<organism evidence="6 7">
    <name type="scientific">Sphingobacterium humi</name>
    <dbReference type="NCBI Taxonomy" id="1796905"/>
    <lineage>
        <taxon>Bacteria</taxon>
        <taxon>Pseudomonadati</taxon>
        <taxon>Bacteroidota</taxon>
        <taxon>Sphingobacteriia</taxon>
        <taxon>Sphingobacteriales</taxon>
        <taxon>Sphingobacteriaceae</taxon>
        <taxon>Sphingobacterium</taxon>
    </lineage>
</organism>
<dbReference type="RefSeq" id="WP_160370032.1">
    <property type="nucleotide sequence ID" value="NZ_WSQA01000012.1"/>
</dbReference>
<sequence length="933" mass="106026">MNFLRQFLFFLLLALLSLPSYAQRKISAEVVDESDKAKLKQASVMLLQAKDSILVDFVRVQENGKFQIQASDTLDYLLIVSYPKFGEYFQTIKKGNTDVELGEIALQSAARLIEEVLITGKIPVVIKGDTTEYDASSFVTEKNAKVEDLLRVLPGISVDASGKITAQGKTVEKVLVDGEEFFGDDPTLVTRNIRSDMVDKVQVYEKKSEQAERTGVDDGQRVQTINVKLREDAKNGMFGKVDAGGGLDSDNGYYVGKLLFNKFNGSQKIGVYGITSNDGDYFLNWKDQERLGINESVVFGTGSVMVFGSSDPFSSWDGRGHPQALTGGVTYQNDWKDKKHKLSSNYKYGQIKNDTYENTISQNSTASSILDQNTTKESNVDANRHKIMGKYDVAIDSLTSLTVKMSAEKTQSEQFSGVTGETQRNNSLVSTNFSDQQANSTKDVMTYDAYLTRKLRKVGRSLSLSVRGSNEREDGDLKLNSELHNHLTDSKDIIDQLKDLQSTTSNLATSISYTEPLSARWRADITYDFTQGLASTTTSSYNKGADGKYSEFDEEFSNDFDFETRRNAATLNVFYKTDKVELNIMNRLRYDDMFQKNILENNKLSRDYTTYNPGLRFRYNLNKNKSIHINLDRTSDLPNLSQIQPLRQNTDQMNQTIGNENLKPSSRNNIGFNYTSFDILKGKFVYMGGNYSLTENQFSQNVIVFSDGTRVMMADNMDKNSQSLNYYSGYGFDLYKKLQIKSMFGLNASYSTNYNRIQEIDGSYSHDFLFQSLRFEDNKNTNMLYGANFGFERQTTKGFDFRMKISPSWNLMRSTFTPDQNSEGFVLNGTSDFTLYLPKKFQFYGNANYQYEAPTKVYAEKFERLLFSPGLRKKFLKNESLTLDFQVKDLFNQNKGYNRSQSASSFTQQTYTTISRYFMLKASWDFTSMKVSQ</sequence>
<feature type="domain" description="Outer membrane protein beta-barrel" evidence="5">
    <location>
        <begin position="454"/>
        <end position="924"/>
    </location>
</feature>
<keyword evidence="7" id="KW-1185">Reference proteome</keyword>
<evidence type="ECO:0000256" key="1">
    <source>
        <dbReference type="ARBA" id="ARBA00004442"/>
    </source>
</evidence>
<evidence type="ECO:0000256" key="3">
    <source>
        <dbReference type="ARBA" id="ARBA00023237"/>
    </source>
</evidence>
<keyword evidence="2" id="KW-0472">Membrane</keyword>
<dbReference type="Pfam" id="PF14905">
    <property type="entry name" value="OMP_b-brl_3"/>
    <property type="match status" value="1"/>
</dbReference>
<evidence type="ECO:0000259" key="5">
    <source>
        <dbReference type="Pfam" id="PF14905"/>
    </source>
</evidence>
<evidence type="ECO:0000256" key="2">
    <source>
        <dbReference type="ARBA" id="ARBA00023136"/>
    </source>
</evidence>
<evidence type="ECO:0000313" key="6">
    <source>
        <dbReference type="EMBL" id="MVZ63312.1"/>
    </source>
</evidence>
<keyword evidence="4" id="KW-0732">Signal</keyword>
<dbReference type="Proteomes" id="UP000435036">
    <property type="component" value="Unassembled WGS sequence"/>
</dbReference>
<name>A0A6N8L6D2_9SPHI</name>
<evidence type="ECO:0000256" key="4">
    <source>
        <dbReference type="SAM" id="SignalP"/>
    </source>
</evidence>
<gene>
    <name evidence="6" type="ORF">GQF63_14875</name>
</gene>
<feature type="chain" id="PRO_5026723770" evidence="4">
    <location>
        <begin position="23"/>
        <end position="933"/>
    </location>
</feature>